<dbReference type="EMBL" id="CBTB010000203">
    <property type="protein sequence ID" value="CDH33976.1"/>
    <property type="molecule type" value="Genomic_DNA"/>
</dbReference>
<protein>
    <submittedName>
        <fullName evidence="2">Uncharacterized protein</fullName>
    </submittedName>
</protein>
<gene>
    <name evidence="2" type="ORF">XBI1_2810055</name>
</gene>
<comment type="caution">
    <text evidence="2">The sequence shown here is derived from an EMBL/GenBank/DDBJ whole genome shotgun (WGS) entry which is preliminary data.</text>
</comment>
<dbReference type="InterPro" id="IPR009091">
    <property type="entry name" value="RCC1/BLIP-II"/>
</dbReference>
<dbReference type="AlphaFoldDB" id="A0A077QNZ6"/>
<name>A0A077QNZ6_XENBV</name>
<evidence type="ECO:0000313" key="2">
    <source>
        <dbReference type="EMBL" id="CDH33976.1"/>
    </source>
</evidence>
<reference evidence="2" key="1">
    <citation type="submission" date="2013-07" db="EMBL/GenBank/DDBJ databases">
        <title>Sub-species coevolution in mutualistic symbiosis.</title>
        <authorList>
            <person name="Murfin K."/>
            <person name="Klassen J."/>
            <person name="Lee M."/>
            <person name="Forst S."/>
            <person name="Stock P."/>
            <person name="Goodrich-Blair H."/>
        </authorList>
    </citation>
    <scope>NUCLEOTIDE SEQUENCE [LARGE SCALE GENOMIC DNA]</scope>
    <source>
        <strain evidence="2">Intermedium</strain>
    </source>
</reference>
<dbReference type="InterPro" id="IPR051553">
    <property type="entry name" value="Ran_GTPase-activating"/>
</dbReference>
<dbReference type="Proteomes" id="UP000028480">
    <property type="component" value="Unassembled WGS sequence"/>
</dbReference>
<dbReference type="SUPFAM" id="SSF50985">
    <property type="entry name" value="RCC1/BLIP-II"/>
    <property type="match status" value="1"/>
</dbReference>
<dbReference type="RefSeq" id="WP_038189918.1">
    <property type="nucleotide sequence ID" value="NZ_CAWLWA010000197.1"/>
</dbReference>
<feature type="region of interest" description="Disordered" evidence="1">
    <location>
        <begin position="1"/>
        <end position="22"/>
    </location>
</feature>
<dbReference type="PANTHER" id="PTHR45982:SF1">
    <property type="entry name" value="REGULATOR OF CHROMOSOME CONDENSATION"/>
    <property type="match status" value="1"/>
</dbReference>
<dbReference type="Gene3D" id="2.130.10.30">
    <property type="entry name" value="Regulator of chromosome condensation 1/beta-lactamase-inhibitor protein II"/>
    <property type="match status" value="2"/>
</dbReference>
<evidence type="ECO:0000256" key="1">
    <source>
        <dbReference type="SAM" id="MobiDB-lite"/>
    </source>
</evidence>
<dbReference type="HOGENOM" id="CLU_398443_0_0_6"/>
<proteinExistence type="predicted"/>
<sequence length="691" mass="74747">MTDEQNQLKKPSFPQSTQGVLDKGELNPDEHILVQVNKYPYAAIDDKIVVSFGDNIKTQPYIVESLDVTDFYIRVPQETVPVGSYTVSYTVTDSDYNPPQTSPSTSIKIINSNETTSPNYPAPSIVGAVNGVLDMPQLSNIIMDIPDYDGIQAGDRVQCTIGSVTEIHIIDMQTPVQQKIFPKSKITPGTYQVYYTVHNQQSTSINVRFIEGGTTQPSDDHEPFIVMGARNTRAIIYNETMSPVCLTSLDKDTLKPIHARWEYLPGPGIDFNIKSLIWPDTDGFYDHSPWLPLKVTYNGQSVILNPINVFGNGGCYTAGGILSDGLNPYRSNFVTLLNNTAIVGWGAENGVSAMPTPDLSDVIKVTSNISAYAALQSDGTVTIWGDLHSDSFSPPLLNIVDIGAGGRSFVFQDSGGVLHFRGALNSQQIFTAPSMGSPGNEKNLFVGTTSGITVYNFYTGQLASWFDGTLEPGSTTSPPPGDYRYLRLLMGIEDGFLAITKEGKVITWGNPNTTQIPPQVAEMDAFTASANRYLTYVQQYPGLAKGWGVGAEDGPEMDQVVDISATGCSMFFRDANLTIKMTTTSAFVDGLYIPDYVSSMTNIVQVATTAFACAALRSDGTVVTWGRPEYGGDSSDVSSQLTKVRAIYSTGAAFVALTVDKRVVTWGNSGGGGNSSAVQSQLNGQLTYYKP</sequence>
<feature type="compositionally biased region" description="Polar residues" evidence="1">
    <location>
        <begin position="1"/>
        <end position="19"/>
    </location>
</feature>
<dbReference type="PANTHER" id="PTHR45982">
    <property type="entry name" value="REGULATOR OF CHROMOSOME CONDENSATION"/>
    <property type="match status" value="1"/>
</dbReference>
<organism evidence="2">
    <name type="scientific">Xenorhabdus bovienii str. Intermedium</name>
    <dbReference type="NCBI Taxonomy" id="1379677"/>
    <lineage>
        <taxon>Bacteria</taxon>
        <taxon>Pseudomonadati</taxon>
        <taxon>Pseudomonadota</taxon>
        <taxon>Gammaproteobacteria</taxon>
        <taxon>Enterobacterales</taxon>
        <taxon>Morganellaceae</taxon>
        <taxon>Xenorhabdus</taxon>
    </lineage>
</organism>
<accession>A0A077QNZ6</accession>